<evidence type="ECO:0000313" key="2">
    <source>
        <dbReference type="Proteomes" id="UP001178507"/>
    </source>
</evidence>
<keyword evidence="2" id="KW-1185">Reference proteome</keyword>
<accession>A0AA36ILQ3</accession>
<protein>
    <submittedName>
        <fullName evidence="1">Uncharacterized protein</fullName>
    </submittedName>
</protein>
<comment type="caution">
    <text evidence="1">The sequence shown here is derived from an EMBL/GenBank/DDBJ whole genome shotgun (WGS) entry which is preliminary data.</text>
</comment>
<dbReference type="EMBL" id="CAUJNA010001916">
    <property type="protein sequence ID" value="CAJ1389666.1"/>
    <property type="molecule type" value="Genomic_DNA"/>
</dbReference>
<proteinExistence type="predicted"/>
<dbReference type="AlphaFoldDB" id="A0AA36ILQ3"/>
<organism evidence="1 2">
    <name type="scientific">Effrenium voratum</name>
    <dbReference type="NCBI Taxonomy" id="2562239"/>
    <lineage>
        <taxon>Eukaryota</taxon>
        <taxon>Sar</taxon>
        <taxon>Alveolata</taxon>
        <taxon>Dinophyceae</taxon>
        <taxon>Suessiales</taxon>
        <taxon>Symbiodiniaceae</taxon>
        <taxon>Effrenium</taxon>
    </lineage>
</organism>
<name>A0AA36ILQ3_9DINO</name>
<gene>
    <name evidence="1" type="ORF">EVOR1521_LOCUS15240</name>
</gene>
<dbReference type="Proteomes" id="UP001178507">
    <property type="component" value="Unassembled WGS sequence"/>
</dbReference>
<reference evidence="1" key="1">
    <citation type="submission" date="2023-08" db="EMBL/GenBank/DDBJ databases">
        <authorList>
            <person name="Chen Y."/>
            <person name="Shah S."/>
            <person name="Dougan E. K."/>
            <person name="Thang M."/>
            <person name="Chan C."/>
        </authorList>
    </citation>
    <scope>NUCLEOTIDE SEQUENCE</scope>
</reference>
<sequence>MLGSQLRADMDEFASGRPLDLALRKELLSYATALLVLKTLESRHHLIQQAISRGRALSVASVSADLRRKHNRDLHRDDFQADLPSLLESLGTLTCMPWRTRTELVNAIVGQTYRGLHDDLSAQADYYKRFREFLKHQASTRQRSPDFLLQSAHLESLLVESNYYGMPVDRSAIGRGTQVFQVLALHPGRRQYVQRAAHVSSDVWQDCVAIRMLGCLDTLHPALNMKWIQILPLSNPSTWTIFSLATGCAIWCASRRSSRGQHFRTRVCRMFFKPLS</sequence>
<evidence type="ECO:0000313" key="1">
    <source>
        <dbReference type="EMBL" id="CAJ1389666.1"/>
    </source>
</evidence>